<reference evidence="11" key="2">
    <citation type="submission" date="2020-09" db="EMBL/GenBank/DDBJ databases">
        <authorList>
            <person name="Sun Q."/>
            <person name="Zhou Y."/>
        </authorList>
    </citation>
    <scope>NUCLEOTIDE SEQUENCE</scope>
    <source>
        <strain evidence="11">CGMCC 1.12987</strain>
    </source>
</reference>
<keyword evidence="7" id="KW-0067">ATP-binding</keyword>
<evidence type="ECO:0000256" key="5">
    <source>
        <dbReference type="ARBA" id="ARBA00022741"/>
    </source>
</evidence>
<dbReference type="InterPro" id="IPR036890">
    <property type="entry name" value="HATPase_C_sf"/>
</dbReference>
<dbReference type="GO" id="GO:0007234">
    <property type="term" value="P:osmosensory signaling via phosphorelay pathway"/>
    <property type="evidence" value="ECO:0007669"/>
    <property type="project" value="TreeGrafter"/>
</dbReference>
<accession>A0A917D033</accession>
<dbReference type="GO" id="GO:0000156">
    <property type="term" value="F:phosphorelay response regulator activity"/>
    <property type="evidence" value="ECO:0007669"/>
    <property type="project" value="TreeGrafter"/>
</dbReference>
<evidence type="ECO:0000256" key="3">
    <source>
        <dbReference type="ARBA" id="ARBA00012438"/>
    </source>
</evidence>
<dbReference type="InterPro" id="IPR004358">
    <property type="entry name" value="Sig_transdc_His_kin-like_C"/>
</dbReference>
<keyword evidence="8" id="KW-0902">Two-component regulatory system</keyword>
<dbReference type="InterPro" id="IPR005467">
    <property type="entry name" value="His_kinase_dom"/>
</dbReference>
<evidence type="ECO:0000256" key="7">
    <source>
        <dbReference type="ARBA" id="ARBA00022840"/>
    </source>
</evidence>
<feature type="transmembrane region" description="Helical" evidence="9">
    <location>
        <begin position="105"/>
        <end position="121"/>
    </location>
</feature>
<keyword evidence="6" id="KW-0418">Kinase</keyword>
<keyword evidence="9" id="KW-1133">Transmembrane helix</keyword>
<feature type="transmembrane region" description="Helical" evidence="9">
    <location>
        <begin position="65"/>
        <end position="85"/>
    </location>
</feature>
<dbReference type="SUPFAM" id="SSF55874">
    <property type="entry name" value="ATPase domain of HSP90 chaperone/DNA topoisomerase II/histidine kinase"/>
    <property type="match status" value="1"/>
</dbReference>
<dbReference type="InterPro" id="IPR050351">
    <property type="entry name" value="BphY/WalK/GraS-like"/>
</dbReference>
<evidence type="ECO:0000313" key="11">
    <source>
        <dbReference type="EMBL" id="GGG04495.1"/>
    </source>
</evidence>
<feature type="transmembrane region" description="Helical" evidence="9">
    <location>
        <begin position="195"/>
        <end position="222"/>
    </location>
</feature>
<evidence type="ECO:0000256" key="6">
    <source>
        <dbReference type="ARBA" id="ARBA00022777"/>
    </source>
</evidence>
<dbReference type="EC" id="2.7.13.3" evidence="3"/>
<evidence type="ECO:0000256" key="2">
    <source>
        <dbReference type="ARBA" id="ARBA00004370"/>
    </source>
</evidence>
<dbReference type="GO" id="GO:0030295">
    <property type="term" value="F:protein kinase activator activity"/>
    <property type="evidence" value="ECO:0007669"/>
    <property type="project" value="TreeGrafter"/>
</dbReference>
<dbReference type="AlphaFoldDB" id="A0A917D033"/>
<comment type="catalytic activity">
    <reaction evidence="1">
        <text>ATP + protein L-histidine = ADP + protein N-phospho-L-histidine.</text>
        <dbReference type="EC" id="2.7.13.3"/>
    </reaction>
</comment>
<feature type="transmembrane region" description="Helical" evidence="9">
    <location>
        <begin position="162"/>
        <end position="183"/>
    </location>
</feature>
<keyword evidence="9" id="KW-0812">Transmembrane</keyword>
<evidence type="ECO:0000256" key="1">
    <source>
        <dbReference type="ARBA" id="ARBA00000085"/>
    </source>
</evidence>
<dbReference type="EMBL" id="BMGR01000006">
    <property type="protein sequence ID" value="GGG04495.1"/>
    <property type="molecule type" value="Genomic_DNA"/>
</dbReference>
<dbReference type="SMART" id="SM00387">
    <property type="entry name" value="HATPase_c"/>
    <property type="match status" value="1"/>
</dbReference>
<keyword evidence="4" id="KW-0808">Transferase</keyword>
<name>A0A917D033_9BACL</name>
<dbReference type="RefSeq" id="WP_188531098.1">
    <property type="nucleotide sequence ID" value="NZ_BMGR01000006.1"/>
</dbReference>
<evidence type="ECO:0000256" key="4">
    <source>
        <dbReference type="ARBA" id="ARBA00022679"/>
    </source>
</evidence>
<dbReference type="PANTHER" id="PTHR42878:SF14">
    <property type="entry name" value="OSMOLARITY TWO-COMPONENT SYSTEM PROTEIN SSK1"/>
    <property type="match status" value="1"/>
</dbReference>
<dbReference type="Proteomes" id="UP000644756">
    <property type="component" value="Unassembled WGS sequence"/>
</dbReference>
<keyword evidence="12" id="KW-1185">Reference proteome</keyword>
<dbReference type="CDD" id="cd00075">
    <property type="entry name" value="HATPase"/>
    <property type="match status" value="1"/>
</dbReference>
<evidence type="ECO:0000256" key="8">
    <source>
        <dbReference type="ARBA" id="ARBA00023012"/>
    </source>
</evidence>
<evidence type="ECO:0000256" key="9">
    <source>
        <dbReference type="SAM" id="Phobius"/>
    </source>
</evidence>
<gene>
    <name evidence="11" type="ORF">GCM10010916_21900</name>
</gene>
<dbReference type="GO" id="GO:0004673">
    <property type="term" value="F:protein histidine kinase activity"/>
    <property type="evidence" value="ECO:0007669"/>
    <property type="project" value="UniProtKB-EC"/>
</dbReference>
<feature type="transmembrane region" description="Helical" evidence="9">
    <location>
        <begin position="133"/>
        <end position="150"/>
    </location>
</feature>
<dbReference type="Gene3D" id="3.30.565.10">
    <property type="entry name" value="Histidine kinase-like ATPase, C-terminal domain"/>
    <property type="match status" value="1"/>
</dbReference>
<organism evidence="11 12">
    <name type="scientific">Paenibacillus abyssi</name>
    <dbReference type="NCBI Taxonomy" id="1340531"/>
    <lineage>
        <taxon>Bacteria</taxon>
        <taxon>Bacillati</taxon>
        <taxon>Bacillota</taxon>
        <taxon>Bacilli</taxon>
        <taxon>Bacillales</taxon>
        <taxon>Paenibacillaceae</taxon>
        <taxon>Paenibacillus</taxon>
    </lineage>
</organism>
<reference evidence="11" key="1">
    <citation type="journal article" date="2014" name="Int. J. Syst. Evol. Microbiol.">
        <title>Complete genome sequence of Corynebacterium casei LMG S-19264T (=DSM 44701T), isolated from a smear-ripened cheese.</title>
        <authorList>
            <consortium name="US DOE Joint Genome Institute (JGI-PGF)"/>
            <person name="Walter F."/>
            <person name="Albersmeier A."/>
            <person name="Kalinowski J."/>
            <person name="Ruckert C."/>
        </authorList>
    </citation>
    <scope>NUCLEOTIDE SEQUENCE</scope>
    <source>
        <strain evidence="11">CGMCC 1.12987</strain>
    </source>
</reference>
<dbReference type="PANTHER" id="PTHR42878">
    <property type="entry name" value="TWO-COMPONENT HISTIDINE KINASE"/>
    <property type="match status" value="1"/>
</dbReference>
<keyword evidence="5" id="KW-0547">Nucleotide-binding</keyword>
<dbReference type="InterPro" id="IPR003594">
    <property type="entry name" value="HATPase_dom"/>
</dbReference>
<dbReference type="PRINTS" id="PR00344">
    <property type="entry name" value="BCTRLSENSOR"/>
</dbReference>
<dbReference type="PROSITE" id="PS50109">
    <property type="entry name" value="HIS_KIN"/>
    <property type="match status" value="1"/>
</dbReference>
<feature type="domain" description="Histidine kinase" evidence="10">
    <location>
        <begin position="240"/>
        <end position="450"/>
    </location>
</feature>
<comment type="caution">
    <text evidence="11">The sequence shown here is derived from an EMBL/GenBank/DDBJ whole genome shotgun (WGS) entry which is preliminary data.</text>
</comment>
<keyword evidence="9" id="KW-0472">Membrane</keyword>
<evidence type="ECO:0000259" key="10">
    <source>
        <dbReference type="PROSITE" id="PS50109"/>
    </source>
</evidence>
<proteinExistence type="predicted"/>
<dbReference type="GO" id="GO:0005524">
    <property type="term" value="F:ATP binding"/>
    <property type="evidence" value="ECO:0007669"/>
    <property type="project" value="UniProtKB-KW"/>
</dbReference>
<protein>
    <recommendedName>
        <fullName evidence="3">histidine kinase</fullName>
        <ecNumber evidence="3">2.7.13.3</ecNumber>
    </recommendedName>
</protein>
<evidence type="ECO:0000313" key="12">
    <source>
        <dbReference type="Proteomes" id="UP000644756"/>
    </source>
</evidence>
<sequence>MLFVWIVLWTTSALMLMMNRRNASMRWLSLVAFCGGMGALAATIGDVLRPYLMAQEPTSTVRDLWLYRMQLICSWTSYYGLPYAYLRFTAAYHSQLLPERLRTRLLYLAAIPPLVMLLLPPETTEFPVRYPLLALWALPYFAVGTIILLMKNVTTRSEWRSHGILLAAVVPAVLFACAMNYVLPLFGVYGMWRYNIWPIAIAFILFVTSLFTFGFLGVQLLIERRQLDSSIRIITSGTSILNHAIKNDLGKMKLFADKILRQAEEQGNAELQQDIKVMMTASDHIEQMIRKVHERTQELKLVPERLRLSELVLGCLAEIQPAVEGNIAVRTELDVQAEIIADRVQTMEAIRNVIQNALDAMKEQGELTVRIQSTRRESIVEIRDTGPGIPKQHLRKVFEPFYTTKGGATMNFGLGLAYCYHLMKRQGGSMQISSRLGEGTVVAFHFPKAS</sequence>
<comment type="subcellular location">
    <subcellularLocation>
        <location evidence="2">Membrane</location>
    </subcellularLocation>
</comment>
<dbReference type="Pfam" id="PF02518">
    <property type="entry name" value="HATPase_c"/>
    <property type="match status" value="1"/>
</dbReference>